<accession>A0A165GGG6</accession>
<keyword evidence="3" id="KW-1185">Reference proteome</keyword>
<name>A0A165GGG6_EXIGL</name>
<evidence type="ECO:0000313" key="2">
    <source>
        <dbReference type="EMBL" id="KZV90481.1"/>
    </source>
</evidence>
<dbReference type="AlphaFoldDB" id="A0A165GGG6"/>
<evidence type="ECO:0000313" key="1">
    <source>
        <dbReference type="EMBL" id="KZV80151.1"/>
    </source>
</evidence>
<organism evidence="2 3">
    <name type="scientific">Exidia glandulosa HHB12029</name>
    <dbReference type="NCBI Taxonomy" id="1314781"/>
    <lineage>
        <taxon>Eukaryota</taxon>
        <taxon>Fungi</taxon>
        <taxon>Dikarya</taxon>
        <taxon>Basidiomycota</taxon>
        <taxon>Agaricomycotina</taxon>
        <taxon>Agaricomycetes</taxon>
        <taxon>Auriculariales</taxon>
        <taxon>Exidiaceae</taxon>
        <taxon>Exidia</taxon>
    </lineage>
</organism>
<proteinExistence type="predicted"/>
<sequence length="173" mass="18802">MPNIVRRAIALWNTAGRSPLPAIDVALPRPSSSTPKRPASLSALVEVYDSALLDQLVAHISTPPTSTAPTANDVRTADGAVAFVARPRHADETFLVQELALGPTSHTILDPLPSLLLRGYGEHETFYCAYALEALVTSLIQRQLKKKKIKKQTILDEWTLGDKGDEVDERPGV</sequence>
<dbReference type="Proteomes" id="UP000077266">
    <property type="component" value="Unassembled WGS sequence"/>
</dbReference>
<dbReference type="EMBL" id="KV426048">
    <property type="protein sequence ID" value="KZV90481.1"/>
    <property type="molecule type" value="Genomic_DNA"/>
</dbReference>
<reference evidence="2 3" key="1">
    <citation type="journal article" date="2016" name="Mol. Biol. Evol.">
        <title>Comparative Genomics of Early-Diverging Mushroom-Forming Fungi Provides Insights into the Origins of Lignocellulose Decay Capabilities.</title>
        <authorList>
            <person name="Nagy L.G."/>
            <person name="Riley R."/>
            <person name="Tritt A."/>
            <person name="Adam C."/>
            <person name="Daum C."/>
            <person name="Floudas D."/>
            <person name="Sun H."/>
            <person name="Yadav J.S."/>
            <person name="Pangilinan J."/>
            <person name="Larsson K.H."/>
            <person name="Matsuura K."/>
            <person name="Barry K."/>
            <person name="Labutti K."/>
            <person name="Kuo R."/>
            <person name="Ohm R.A."/>
            <person name="Bhattacharya S.S."/>
            <person name="Shirouzu T."/>
            <person name="Yoshinaga Y."/>
            <person name="Martin F.M."/>
            <person name="Grigoriev I.V."/>
            <person name="Hibbett D.S."/>
        </authorList>
    </citation>
    <scope>NUCLEOTIDE SEQUENCE [LARGE SCALE GENOMIC DNA]</scope>
    <source>
        <strain evidence="2 3">HHB12029</strain>
    </source>
</reference>
<evidence type="ECO:0000313" key="3">
    <source>
        <dbReference type="Proteomes" id="UP000077266"/>
    </source>
</evidence>
<protein>
    <submittedName>
        <fullName evidence="2">Uncharacterized protein</fullName>
    </submittedName>
</protein>
<gene>
    <name evidence="2" type="ORF">EXIGLDRAFT_770807</name>
    <name evidence="1" type="ORF">EXIGLDRAFT_781352</name>
</gene>
<dbReference type="EMBL" id="KV426516">
    <property type="protein sequence ID" value="KZV80151.1"/>
    <property type="molecule type" value="Genomic_DNA"/>
</dbReference>